<evidence type="ECO:0000313" key="2">
    <source>
        <dbReference type="Proteomes" id="UP000037109"/>
    </source>
</evidence>
<keyword evidence="2" id="KW-1185">Reference proteome</keyword>
<comment type="caution">
    <text evidence="1">The sequence shown here is derived from an EMBL/GenBank/DDBJ whole genome shotgun (WGS) entry which is preliminary data.</text>
</comment>
<gene>
    <name evidence="1" type="ORF">AF332_14710</name>
</gene>
<evidence type="ECO:0000313" key="1">
    <source>
        <dbReference type="EMBL" id="KON87953.1"/>
    </source>
</evidence>
<protein>
    <recommendedName>
        <fullName evidence="3">Phospholipase D-like domain-containing protein</fullName>
    </recommendedName>
</protein>
<organism evidence="1 2">
    <name type="scientific">Sporosarcina globispora</name>
    <name type="common">Bacillus globisporus</name>
    <dbReference type="NCBI Taxonomy" id="1459"/>
    <lineage>
        <taxon>Bacteria</taxon>
        <taxon>Bacillati</taxon>
        <taxon>Bacillota</taxon>
        <taxon>Bacilli</taxon>
        <taxon>Bacillales</taxon>
        <taxon>Caryophanaceae</taxon>
        <taxon>Sporosarcina</taxon>
    </lineage>
</organism>
<dbReference type="EMBL" id="LGUF01000007">
    <property type="protein sequence ID" value="KON87953.1"/>
    <property type="molecule type" value="Genomic_DNA"/>
</dbReference>
<dbReference type="PATRIC" id="fig|1459.3.peg.3178"/>
<dbReference type="RefSeq" id="WP_053435309.1">
    <property type="nucleotide sequence ID" value="NZ_LGUF01000007.1"/>
</dbReference>
<sequence>MGDCKHGVTFGSCLATRSGYCNACKYQQFVDDLRSHGSTAGAFTVDAYREVQDKWHAKVAIKVKDGEPIAAIIGSSNLTVPAHGEKCSCAGVKSHCSIHSWSKTNRHFSFECDVLFWDETKIKDIATSSTDVDGDSVSFNNDGIIVATPERDVKKDLIAQLDSIRTLIGDAKKVNSI</sequence>
<evidence type="ECO:0008006" key="3">
    <source>
        <dbReference type="Google" id="ProtNLM"/>
    </source>
</evidence>
<dbReference type="AlphaFoldDB" id="A0A0M0GDY1"/>
<reference evidence="2" key="1">
    <citation type="submission" date="2015-07" db="EMBL/GenBank/DDBJ databases">
        <title>Fjat-10036 dsm4.</title>
        <authorList>
            <person name="Liu B."/>
            <person name="Wang J."/>
            <person name="Zhu Y."/>
            <person name="Liu G."/>
            <person name="Chen Q."/>
            <person name="Chen Z."/>
            <person name="Lan J."/>
            <person name="Che J."/>
            <person name="Ge C."/>
            <person name="Shi H."/>
            <person name="Pan Z."/>
            <person name="Liu X."/>
        </authorList>
    </citation>
    <scope>NUCLEOTIDE SEQUENCE [LARGE SCALE GENOMIC DNA]</scope>
    <source>
        <strain evidence="2">DSM 4</strain>
    </source>
</reference>
<name>A0A0M0GDY1_SPOGL</name>
<proteinExistence type="predicted"/>
<accession>A0A0M0GDY1</accession>
<dbReference type="Proteomes" id="UP000037109">
    <property type="component" value="Unassembled WGS sequence"/>
</dbReference>
<dbReference type="OrthoDB" id="9182315at2"/>